<dbReference type="EMBL" id="FXUV02000044">
    <property type="protein sequence ID" value="SNB79204.1"/>
    <property type="molecule type" value="Genomic_DNA"/>
</dbReference>
<comment type="subcellular location">
    <subcellularLocation>
        <location evidence="1">Cell membrane</location>
        <topology evidence="1">Single-pass membrane protein</topology>
    </subcellularLocation>
</comment>
<keyword evidence="4 8" id="KW-0812">Transmembrane</keyword>
<evidence type="ECO:0000256" key="5">
    <source>
        <dbReference type="ARBA" id="ARBA00022989"/>
    </source>
</evidence>
<accession>A0A238HHS7</accession>
<protein>
    <submittedName>
        <fullName evidence="9">Type IV secretion system protein virB10</fullName>
    </submittedName>
</protein>
<keyword evidence="3" id="KW-1003">Cell membrane</keyword>
<dbReference type="RefSeq" id="WP_095063016.1">
    <property type="nucleotide sequence ID" value="NZ_FXUV02000044.1"/>
</dbReference>
<evidence type="ECO:0000256" key="1">
    <source>
        <dbReference type="ARBA" id="ARBA00004162"/>
    </source>
</evidence>
<dbReference type="Pfam" id="PF03743">
    <property type="entry name" value="TrbI"/>
    <property type="match status" value="1"/>
</dbReference>
<evidence type="ECO:0000256" key="8">
    <source>
        <dbReference type="SAM" id="Phobius"/>
    </source>
</evidence>
<feature type="transmembrane region" description="Helical" evidence="8">
    <location>
        <begin position="65"/>
        <end position="85"/>
    </location>
</feature>
<organism evidence="9">
    <name type="scientific">Kingella negevensis</name>
    <dbReference type="NCBI Taxonomy" id="1522312"/>
    <lineage>
        <taxon>Bacteria</taxon>
        <taxon>Pseudomonadati</taxon>
        <taxon>Pseudomonadota</taxon>
        <taxon>Betaproteobacteria</taxon>
        <taxon>Neisseriales</taxon>
        <taxon>Neisseriaceae</taxon>
        <taxon>Kingella</taxon>
    </lineage>
</organism>
<evidence type="ECO:0000256" key="3">
    <source>
        <dbReference type="ARBA" id="ARBA00022475"/>
    </source>
</evidence>
<evidence type="ECO:0000313" key="9">
    <source>
        <dbReference type="EMBL" id="SMQ12942.1"/>
    </source>
</evidence>
<reference evidence="9" key="1">
    <citation type="submission" date="2017-05" db="EMBL/GenBank/DDBJ databases">
        <authorList>
            <person name="Song R."/>
            <person name="Chenine A.L."/>
            <person name="Ruprecht R.M."/>
        </authorList>
    </citation>
    <scope>NUCLEOTIDE SEQUENCE</scope>
    <source>
        <strain evidence="9">Kingella_eburonensis</strain>
    </source>
</reference>
<feature type="compositionally biased region" description="Low complexity" evidence="7">
    <location>
        <begin position="129"/>
        <end position="142"/>
    </location>
</feature>
<dbReference type="InterPro" id="IPR005498">
    <property type="entry name" value="T4SS_VirB10/TraB/TrbI"/>
</dbReference>
<feature type="compositionally biased region" description="Polar residues" evidence="7">
    <location>
        <begin position="25"/>
        <end position="41"/>
    </location>
</feature>
<evidence type="ECO:0000256" key="6">
    <source>
        <dbReference type="ARBA" id="ARBA00023136"/>
    </source>
</evidence>
<evidence type="ECO:0000313" key="10">
    <source>
        <dbReference type="EMBL" id="SNB79204.1"/>
    </source>
</evidence>
<evidence type="ECO:0000256" key="4">
    <source>
        <dbReference type="ARBA" id="ARBA00022692"/>
    </source>
</evidence>
<comment type="similarity">
    <text evidence="2">Belongs to the TrbI/VirB10 family.</text>
</comment>
<gene>
    <name evidence="9" type="ORF">KEBURONENSIS_01759</name>
    <name evidence="10" type="ORF">KEBURONENSIS_01764</name>
</gene>
<dbReference type="OrthoDB" id="9766860at2"/>
<dbReference type="CDD" id="cd16429">
    <property type="entry name" value="VirB10"/>
    <property type="match status" value="1"/>
</dbReference>
<dbReference type="NCBIfam" id="NF038091">
    <property type="entry name" value="T4SS_VirB10"/>
    <property type="match status" value="1"/>
</dbReference>
<feature type="compositionally biased region" description="Basic and acidic residues" evidence="7">
    <location>
        <begin position="8"/>
        <end position="24"/>
    </location>
</feature>
<reference evidence="11" key="2">
    <citation type="submission" date="2017-06" db="EMBL/GenBank/DDBJ databases">
        <authorList>
            <person name="Laurent S."/>
        </authorList>
    </citation>
    <scope>NUCLEOTIDE SEQUENCE [LARGE SCALE GENOMIC DNA]</scope>
</reference>
<feature type="region of interest" description="Disordered" evidence="7">
    <location>
        <begin position="1"/>
        <end position="41"/>
    </location>
</feature>
<evidence type="ECO:0000313" key="11">
    <source>
        <dbReference type="Proteomes" id="UP000215450"/>
    </source>
</evidence>
<keyword evidence="6 8" id="KW-0472">Membrane</keyword>
<dbReference type="InterPro" id="IPR047695">
    <property type="entry name" value="T4SS_VirB10/PtlG"/>
</dbReference>
<evidence type="ECO:0000256" key="2">
    <source>
        <dbReference type="ARBA" id="ARBA00010265"/>
    </source>
</evidence>
<proteinExistence type="inferred from homology"/>
<sequence>MLKKFLNRKKETSNLPEPDFRQPENAENSIENTEPTPLSEQINDVNVEAGLPLNSSGGKNNMTKVAVVGVGLLGVGMAVAGLIAFSGSSNEDEAVAAKQQELERVKNTQSKDFSTEKLDFGQEEIATASAPVAASAASAPEPRTVPPIDTVEAPPPQPTNTVEATPETQAAPVAEPKEPPIDSRLLGDVLVSNQSSDMSGQTVSGSFEQGETQNVSFSESSSESSDNPPAQNSFAARLNPTVTPSVKAQRRADVTYLLAKGTNIPCTLDTQIITTQAGITRCLVTKDVYSANGKVLLLERGTKIIGEQTIAMLHGQARVFVLWNEAETPKGVKVSLASGGAGQLGASGHGARMKYHFWQRFGGAVMISLIGDLGDYYSNRSQSNGQNISFENSSEAAQEMATEALKNSINIPPTGFINHGTLINVMVARDVDFGGVYEVVKPYEMF</sequence>
<feature type="compositionally biased region" description="Polar residues" evidence="7">
    <location>
        <begin position="159"/>
        <end position="168"/>
    </location>
</feature>
<name>A0A238HHS7_9NEIS</name>
<dbReference type="AlphaFoldDB" id="A0A238HHS7"/>
<evidence type="ECO:0000256" key="7">
    <source>
        <dbReference type="SAM" id="MobiDB-lite"/>
    </source>
</evidence>
<keyword evidence="11" id="KW-1185">Reference proteome</keyword>
<dbReference type="STRING" id="1522312.GCA_900177895_01575"/>
<reference evidence="10" key="3">
    <citation type="submission" date="2017-06" db="EMBL/GenBank/DDBJ databases">
        <authorList>
            <person name="Kim H.J."/>
            <person name="Triplett B.A."/>
        </authorList>
    </citation>
    <scope>NUCLEOTIDE SEQUENCE [LARGE SCALE GENOMIC DNA]</scope>
    <source>
        <strain evidence="10">Kingella_eburonensis</strain>
    </source>
</reference>
<dbReference type="GO" id="GO:0005886">
    <property type="term" value="C:plasma membrane"/>
    <property type="evidence" value="ECO:0007669"/>
    <property type="project" value="UniProtKB-SubCell"/>
</dbReference>
<dbReference type="InterPro" id="IPR042217">
    <property type="entry name" value="T4SS_VirB10/TrbI"/>
</dbReference>
<feature type="region of interest" description="Disordered" evidence="7">
    <location>
        <begin position="129"/>
        <end position="239"/>
    </location>
</feature>
<feature type="compositionally biased region" description="Polar residues" evidence="7">
    <location>
        <begin position="226"/>
        <end position="239"/>
    </location>
</feature>
<dbReference type="Proteomes" id="UP000215450">
    <property type="component" value="Unassembled WGS sequence"/>
</dbReference>
<keyword evidence="5 8" id="KW-1133">Transmembrane helix</keyword>
<dbReference type="EMBL" id="FXUV01000038">
    <property type="protein sequence ID" value="SMQ12942.1"/>
    <property type="molecule type" value="Genomic_DNA"/>
</dbReference>
<feature type="compositionally biased region" description="Polar residues" evidence="7">
    <location>
        <begin position="191"/>
        <end position="215"/>
    </location>
</feature>
<dbReference type="Gene3D" id="2.40.128.260">
    <property type="entry name" value="Type IV secretion system, VirB10/TraB/TrbI"/>
    <property type="match status" value="2"/>
</dbReference>
<feature type="compositionally biased region" description="Low complexity" evidence="7">
    <location>
        <begin position="216"/>
        <end position="225"/>
    </location>
</feature>